<sequence>MRTIVEMTICQDCNKFLGIGWGDLNQEYDRIEECEICQKDFNVYPAYDIEIDVKALMIAIIRKIMEKT</sequence>
<comment type="caution">
    <text evidence="1">The sequence shown here is derived from an EMBL/GenBank/DDBJ whole genome shotgun (WGS) entry which is preliminary data.</text>
</comment>
<accession>A0A0F9NBY6</accession>
<reference evidence="1" key="1">
    <citation type="journal article" date="2015" name="Nature">
        <title>Complex archaea that bridge the gap between prokaryotes and eukaryotes.</title>
        <authorList>
            <person name="Spang A."/>
            <person name="Saw J.H."/>
            <person name="Jorgensen S.L."/>
            <person name="Zaremba-Niedzwiedzka K."/>
            <person name="Martijn J."/>
            <person name="Lind A.E."/>
            <person name="van Eijk R."/>
            <person name="Schleper C."/>
            <person name="Guy L."/>
            <person name="Ettema T.J."/>
        </authorList>
    </citation>
    <scope>NUCLEOTIDE SEQUENCE</scope>
</reference>
<dbReference type="AlphaFoldDB" id="A0A0F9NBY6"/>
<gene>
    <name evidence="1" type="ORF">LCGC14_1046270</name>
</gene>
<organism evidence="1">
    <name type="scientific">marine sediment metagenome</name>
    <dbReference type="NCBI Taxonomy" id="412755"/>
    <lineage>
        <taxon>unclassified sequences</taxon>
        <taxon>metagenomes</taxon>
        <taxon>ecological metagenomes</taxon>
    </lineage>
</organism>
<protein>
    <submittedName>
        <fullName evidence="1">Uncharacterized protein</fullName>
    </submittedName>
</protein>
<dbReference type="EMBL" id="LAZR01004344">
    <property type="protein sequence ID" value="KKN09462.1"/>
    <property type="molecule type" value="Genomic_DNA"/>
</dbReference>
<name>A0A0F9NBY6_9ZZZZ</name>
<evidence type="ECO:0000313" key="1">
    <source>
        <dbReference type="EMBL" id="KKN09462.1"/>
    </source>
</evidence>
<proteinExistence type="predicted"/>